<accession>A0A918Y255</accession>
<feature type="region of interest" description="Disordered" evidence="1">
    <location>
        <begin position="83"/>
        <end position="102"/>
    </location>
</feature>
<gene>
    <name evidence="2" type="ORF">GCM10010508_17160</name>
</gene>
<proteinExistence type="predicted"/>
<evidence type="ECO:0000313" key="2">
    <source>
        <dbReference type="EMBL" id="GHD87020.1"/>
    </source>
</evidence>
<reference evidence="2" key="1">
    <citation type="journal article" date="2014" name="Int. J. Syst. Evol. Microbiol.">
        <title>Complete genome sequence of Corynebacterium casei LMG S-19264T (=DSM 44701T), isolated from a smear-ripened cheese.</title>
        <authorList>
            <consortium name="US DOE Joint Genome Institute (JGI-PGF)"/>
            <person name="Walter F."/>
            <person name="Albersmeier A."/>
            <person name="Kalinowski J."/>
            <person name="Ruckert C."/>
        </authorList>
    </citation>
    <scope>NUCLEOTIDE SEQUENCE</scope>
    <source>
        <strain evidence="2">JCM 4654</strain>
    </source>
</reference>
<protein>
    <submittedName>
        <fullName evidence="2">Uncharacterized protein</fullName>
    </submittedName>
</protein>
<feature type="compositionally biased region" description="Basic and acidic residues" evidence="1">
    <location>
        <begin position="93"/>
        <end position="102"/>
    </location>
</feature>
<dbReference type="AlphaFoldDB" id="A0A918Y255"/>
<dbReference type="EMBL" id="BMVF01000004">
    <property type="protein sequence ID" value="GHD87020.1"/>
    <property type="molecule type" value="Genomic_DNA"/>
</dbReference>
<name>A0A918Y255_9ACTN</name>
<dbReference type="Proteomes" id="UP000608955">
    <property type="component" value="Unassembled WGS sequence"/>
</dbReference>
<organism evidence="2 3">
    <name type="scientific">Streptomyces naganishii JCM 4654</name>
    <dbReference type="NCBI Taxonomy" id="1306179"/>
    <lineage>
        <taxon>Bacteria</taxon>
        <taxon>Bacillati</taxon>
        <taxon>Actinomycetota</taxon>
        <taxon>Actinomycetes</taxon>
        <taxon>Kitasatosporales</taxon>
        <taxon>Streptomycetaceae</taxon>
        <taxon>Streptomyces</taxon>
    </lineage>
</organism>
<sequence>MYWEPGCTLMVWVHRASSWPDGVAFRAPEPEWTGLVTAAAPDPAEHVQFERPLSKPGLATKLVVAAPAEPEFTSARPAAARAVAPAPARTRRATVERGAVRG</sequence>
<comment type="caution">
    <text evidence="2">The sequence shown here is derived from an EMBL/GenBank/DDBJ whole genome shotgun (WGS) entry which is preliminary data.</text>
</comment>
<evidence type="ECO:0000313" key="3">
    <source>
        <dbReference type="Proteomes" id="UP000608955"/>
    </source>
</evidence>
<reference evidence="2" key="2">
    <citation type="submission" date="2020-09" db="EMBL/GenBank/DDBJ databases">
        <authorList>
            <person name="Sun Q."/>
            <person name="Ohkuma M."/>
        </authorList>
    </citation>
    <scope>NUCLEOTIDE SEQUENCE</scope>
    <source>
        <strain evidence="2">JCM 4654</strain>
    </source>
</reference>
<keyword evidence="3" id="KW-1185">Reference proteome</keyword>
<evidence type="ECO:0000256" key="1">
    <source>
        <dbReference type="SAM" id="MobiDB-lite"/>
    </source>
</evidence>